<feature type="compositionally biased region" description="Basic and acidic residues" evidence="1">
    <location>
        <begin position="126"/>
        <end position="142"/>
    </location>
</feature>
<evidence type="ECO:0000313" key="2">
    <source>
        <dbReference type="EMBL" id="KAK1355673.1"/>
    </source>
</evidence>
<dbReference type="AlphaFoldDB" id="A0AAD8GW51"/>
<comment type="caution">
    <text evidence="2">The sequence shown here is derived from an EMBL/GenBank/DDBJ whole genome shotgun (WGS) entry which is preliminary data.</text>
</comment>
<feature type="region of interest" description="Disordered" evidence="1">
    <location>
        <begin position="126"/>
        <end position="316"/>
    </location>
</feature>
<keyword evidence="3" id="KW-1185">Reference proteome</keyword>
<reference evidence="2" key="2">
    <citation type="submission" date="2023-05" db="EMBL/GenBank/DDBJ databases">
        <authorList>
            <person name="Schelkunov M.I."/>
        </authorList>
    </citation>
    <scope>NUCLEOTIDE SEQUENCE</scope>
    <source>
        <strain evidence="2">Hsosn_3</strain>
        <tissue evidence="2">Leaf</tissue>
    </source>
</reference>
<name>A0AAD8GW51_9APIA</name>
<sequence>MMSMFEVGGMVSEAIGRKSVGIELYFKAPVKGMDEIGKLETDGDILVMTRLISKEVQYVEVFDVLIEAIVMEALPRNIPNSNAPVIELEDKMSARRPILDASDDFEADFEDPGFEADVEDHGKEFDDVFEDHGNGADQHQENVFETEDPGSGGGNEDEDNVVEKEDQQNVVQNEDVSSEEDEEWFPDSSNAGNSDYEEDFGEVTGEYKEFGGYVYENWDEDNLELNDEKNGATEPTNEANPEANQEANEGAAMDSTEANEGGGQDNTTDGDVIPHEFFPGASQSITEGNDSQGGVFTGSPPNPEPSSCGVATKPWQKKKTVVTTRAEILRARSSREKKVNKKYVD</sequence>
<organism evidence="2 3">
    <name type="scientific">Heracleum sosnowskyi</name>
    <dbReference type="NCBI Taxonomy" id="360622"/>
    <lineage>
        <taxon>Eukaryota</taxon>
        <taxon>Viridiplantae</taxon>
        <taxon>Streptophyta</taxon>
        <taxon>Embryophyta</taxon>
        <taxon>Tracheophyta</taxon>
        <taxon>Spermatophyta</taxon>
        <taxon>Magnoliopsida</taxon>
        <taxon>eudicotyledons</taxon>
        <taxon>Gunneridae</taxon>
        <taxon>Pentapetalae</taxon>
        <taxon>asterids</taxon>
        <taxon>campanulids</taxon>
        <taxon>Apiales</taxon>
        <taxon>Apiaceae</taxon>
        <taxon>Apioideae</taxon>
        <taxon>apioid superclade</taxon>
        <taxon>Tordylieae</taxon>
        <taxon>Tordyliinae</taxon>
        <taxon>Heracleum</taxon>
    </lineage>
</organism>
<proteinExistence type="predicted"/>
<gene>
    <name evidence="2" type="ORF">POM88_048929</name>
</gene>
<protein>
    <submittedName>
        <fullName evidence="2">Uncharacterized protein</fullName>
    </submittedName>
</protein>
<dbReference type="Proteomes" id="UP001237642">
    <property type="component" value="Unassembled WGS sequence"/>
</dbReference>
<feature type="compositionally biased region" description="Polar residues" evidence="1">
    <location>
        <begin position="281"/>
        <end position="294"/>
    </location>
</feature>
<evidence type="ECO:0000313" key="3">
    <source>
        <dbReference type="Proteomes" id="UP001237642"/>
    </source>
</evidence>
<dbReference type="EMBL" id="JAUIZM010000011">
    <property type="protein sequence ID" value="KAK1355673.1"/>
    <property type="molecule type" value="Genomic_DNA"/>
</dbReference>
<accession>A0AAD8GW51</accession>
<feature type="compositionally biased region" description="Acidic residues" evidence="1">
    <location>
        <begin position="176"/>
        <end position="185"/>
    </location>
</feature>
<reference evidence="2" key="1">
    <citation type="submission" date="2023-02" db="EMBL/GenBank/DDBJ databases">
        <title>Genome of toxic invasive species Heracleum sosnowskyi carries increased number of genes despite the absence of recent whole-genome duplications.</title>
        <authorList>
            <person name="Schelkunov M."/>
            <person name="Shtratnikova V."/>
            <person name="Makarenko M."/>
            <person name="Klepikova A."/>
            <person name="Omelchenko D."/>
            <person name="Novikova G."/>
            <person name="Obukhova E."/>
            <person name="Bogdanov V."/>
            <person name="Penin A."/>
            <person name="Logacheva M."/>
        </authorList>
    </citation>
    <scope>NUCLEOTIDE SEQUENCE</scope>
    <source>
        <strain evidence="2">Hsosn_3</strain>
        <tissue evidence="2">Leaf</tissue>
    </source>
</reference>
<evidence type="ECO:0000256" key="1">
    <source>
        <dbReference type="SAM" id="MobiDB-lite"/>
    </source>
</evidence>
<feature type="compositionally biased region" description="Low complexity" evidence="1">
    <location>
        <begin position="232"/>
        <end position="252"/>
    </location>
</feature>